<dbReference type="InterPro" id="IPR032710">
    <property type="entry name" value="NTF2-like_dom_sf"/>
</dbReference>
<dbReference type="PANTHER" id="PTHR30173:SF36">
    <property type="entry name" value="ECF RNA POLYMERASE SIGMA FACTOR SIGJ"/>
    <property type="match status" value="1"/>
</dbReference>
<proteinExistence type="predicted"/>
<evidence type="ECO:0000256" key="1">
    <source>
        <dbReference type="ARBA" id="ARBA00011344"/>
    </source>
</evidence>
<dbReference type="EMBL" id="JAFCLK010000026">
    <property type="protein sequence ID" value="MBR1139068.1"/>
    <property type="molecule type" value="Genomic_DNA"/>
</dbReference>
<evidence type="ECO:0000259" key="3">
    <source>
        <dbReference type="Pfam" id="PF08281"/>
    </source>
</evidence>
<dbReference type="SUPFAM" id="SSF88946">
    <property type="entry name" value="Sigma2 domain of RNA polymerase sigma factors"/>
    <property type="match status" value="1"/>
</dbReference>
<gene>
    <name evidence="4" type="ORF">JQ619_25230</name>
</gene>
<feature type="domain" description="RNA polymerase sigma-70 region 2" evidence="2">
    <location>
        <begin position="5"/>
        <end position="69"/>
    </location>
</feature>
<dbReference type="Pfam" id="PF04542">
    <property type="entry name" value="Sigma70_r2"/>
    <property type="match status" value="1"/>
</dbReference>
<dbReference type="Proteomes" id="UP001314635">
    <property type="component" value="Unassembled WGS sequence"/>
</dbReference>
<dbReference type="InterPro" id="IPR007627">
    <property type="entry name" value="RNA_pol_sigma70_r2"/>
</dbReference>
<dbReference type="Pfam" id="PF08281">
    <property type="entry name" value="Sigma70_r4_2"/>
    <property type="match status" value="1"/>
</dbReference>
<dbReference type="SUPFAM" id="SSF88659">
    <property type="entry name" value="Sigma3 and sigma4 domains of RNA polymerase sigma factors"/>
    <property type="match status" value="1"/>
</dbReference>
<dbReference type="InterPro" id="IPR014284">
    <property type="entry name" value="RNA_pol_sigma-70_dom"/>
</dbReference>
<dbReference type="Gene3D" id="1.10.10.10">
    <property type="entry name" value="Winged helix-like DNA-binding domain superfamily/Winged helix DNA-binding domain"/>
    <property type="match status" value="1"/>
</dbReference>
<comment type="subunit">
    <text evidence="1">Interacts transiently with the RNA polymerase catalytic core formed by RpoA, RpoB, RpoC and RpoZ (2 alpha, 1 beta, 1 beta' and 1 omega subunit) to form the RNA polymerase holoenzyme that can initiate transcription.</text>
</comment>
<organism evidence="4 5">
    <name type="scientific">Bradyrhizobium denitrificans</name>
    <dbReference type="NCBI Taxonomy" id="2734912"/>
    <lineage>
        <taxon>Bacteria</taxon>
        <taxon>Pseudomonadati</taxon>
        <taxon>Pseudomonadota</taxon>
        <taxon>Alphaproteobacteria</taxon>
        <taxon>Hyphomicrobiales</taxon>
        <taxon>Nitrobacteraceae</taxon>
        <taxon>Bradyrhizobium</taxon>
    </lineage>
</organism>
<accession>A0ABS5GCJ9</accession>
<dbReference type="PANTHER" id="PTHR30173">
    <property type="entry name" value="SIGMA 19 FACTOR"/>
    <property type="match status" value="1"/>
</dbReference>
<dbReference type="NCBIfam" id="TIGR02937">
    <property type="entry name" value="sigma70-ECF"/>
    <property type="match status" value="1"/>
</dbReference>
<dbReference type="InterPro" id="IPR013325">
    <property type="entry name" value="RNA_pol_sigma_r2"/>
</dbReference>
<dbReference type="Gene3D" id="1.10.1740.10">
    <property type="match status" value="1"/>
</dbReference>
<dbReference type="InterPro" id="IPR036388">
    <property type="entry name" value="WH-like_DNA-bd_sf"/>
</dbReference>
<evidence type="ECO:0000313" key="5">
    <source>
        <dbReference type="Proteomes" id="UP001314635"/>
    </source>
</evidence>
<sequence length="289" mass="32022">MALAEGLRPELHRYCARLMGSVVDGEDVVQDTLAKALVAVDDIKEITMLRGWLFRIAHNRALDLLRSRAIRAAEPIEAADDIADDAAADSLERMMRDEAIRTAVSRFAQLPIPQRSILILKDVLDEPLADIAALLDLTVDSVKAHLARARARLSEINAKAGARPAAQVTSELVAQYVTLFNQRDWDGLRALLAHDVKLQQSGHPIRIGSADVGMFFGIYAGVGGVWLAPAWLEGREVIAVFERSDDQTPGYVMWLDWRDGKISYIRDYRYVRYVTADAELVLGPLAHIA</sequence>
<protein>
    <submittedName>
        <fullName evidence="4">Sigma-70 family RNA polymerase sigma factor</fullName>
    </submittedName>
</protein>
<dbReference type="InterPro" id="IPR013249">
    <property type="entry name" value="RNA_pol_sigma70_r4_t2"/>
</dbReference>
<evidence type="ECO:0000259" key="2">
    <source>
        <dbReference type="Pfam" id="PF04542"/>
    </source>
</evidence>
<keyword evidence="5" id="KW-1185">Reference proteome</keyword>
<name>A0ABS5GCJ9_9BRAD</name>
<dbReference type="Gene3D" id="3.10.450.50">
    <property type="match status" value="1"/>
</dbReference>
<evidence type="ECO:0000313" key="4">
    <source>
        <dbReference type="EMBL" id="MBR1139068.1"/>
    </source>
</evidence>
<comment type="caution">
    <text evidence="4">The sequence shown here is derived from an EMBL/GenBank/DDBJ whole genome shotgun (WGS) entry which is preliminary data.</text>
</comment>
<dbReference type="InterPro" id="IPR013324">
    <property type="entry name" value="RNA_pol_sigma_r3/r4-like"/>
</dbReference>
<dbReference type="SUPFAM" id="SSF54427">
    <property type="entry name" value="NTF2-like"/>
    <property type="match status" value="1"/>
</dbReference>
<feature type="domain" description="RNA polymerase sigma factor 70 region 4 type 2" evidence="3">
    <location>
        <begin position="108"/>
        <end position="153"/>
    </location>
</feature>
<reference evidence="5" key="1">
    <citation type="journal article" date="2021" name="ISME J.">
        <title>Evolutionary origin and ecological implication of a unique nif island in free-living Bradyrhizobium lineages.</title>
        <authorList>
            <person name="Tao J."/>
        </authorList>
    </citation>
    <scope>NUCLEOTIDE SEQUENCE [LARGE SCALE GENOMIC DNA]</scope>
    <source>
        <strain evidence="5">SZCCT0094</strain>
    </source>
</reference>
<dbReference type="InterPro" id="IPR052704">
    <property type="entry name" value="ECF_Sigma-70_Domain"/>
</dbReference>